<evidence type="ECO:0000313" key="3">
    <source>
        <dbReference type="Ensembl" id="ENSCMMP00000016040.1"/>
    </source>
</evidence>
<dbReference type="Ensembl" id="ENSCMMT00000017627.1">
    <property type="protein sequence ID" value="ENSCMMP00000016040.1"/>
    <property type="gene ID" value="ENSCMMG00000009844.1"/>
</dbReference>
<feature type="compositionally biased region" description="Pro residues" evidence="2">
    <location>
        <begin position="328"/>
        <end position="350"/>
    </location>
</feature>
<feature type="compositionally biased region" description="Basic residues" evidence="2">
    <location>
        <begin position="1"/>
        <end position="12"/>
    </location>
</feature>
<feature type="region of interest" description="Disordered" evidence="2">
    <location>
        <begin position="100"/>
        <end position="226"/>
    </location>
</feature>
<feature type="region of interest" description="Disordered" evidence="2">
    <location>
        <begin position="1"/>
        <end position="87"/>
    </location>
</feature>
<feature type="region of interest" description="Disordered" evidence="2">
    <location>
        <begin position="385"/>
        <end position="423"/>
    </location>
</feature>
<feature type="region of interest" description="Disordered" evidence="2">
    <location>
        <begin position="435"/>
        <end position="461"/>
    </location>
</feature>
<feature type="compositionally biased region" description="Low complexity" evidence="2">
    <location>
        <begin position="297"/>
        <end position="317"/>
    </location>
</feature>
<proteinExistence type="predicted"/>
<feature type="compositionally biased region" description="Low complexity" evidence="2">
    <location>
        <begin position="200"/>
        <end position="210"/>
    </location>
</feature>
<organism evidence="3 4">
    <name type="scientific">Cairina moschata</name>
    <name type="common">Muscovy duck</name>
    <dbReference type="NCBI Taxonomy" id="8855"/>
    <lineage>
        <taxon>Eukaryota</taxon>
        <taxon>Metazoa</taxon>
        <taxon>Chordata</taxon>
        <taxon>Craniata</taxon>
        <taxon>Vertebrata</taxon>
        <taxon>Euteleostomi</taxon>
        <taxon>Archelosauria</taxon>
        <taxon>Archosauria</taxon>
        <taxon>Dinosauria</taxon>
        <taxon>Saurischia</taxon>
        <taxon>Theropoda</taxon>
        <taxon>Coelurosauria</taxon>
        <taxon>Aves</taxon>
        <taxon>Neognathae</taxon>
        <taxon>Galloanserae</taxon>
        <taxon>Anseriformes</taxon>
        <taxon>Anatidae</taxon>
        <taxon>Anatinae</taxon>
        <taxon>Cairina</taxon>
    </lineage>
</organism>
<feature type="region of interest" description="Disordered" evidence="2">
    <location>
        <begin position="240"/>
        <end position="372"/>
    </location>
</feature>
<name>A0A8C3C6L9_CAIMO</name>
<dbReference type="AlphaFoldDB" id="A0A8C3C6L9"/>
<feature type="compositionally biased region" description="Basic and acidic residues" evidence="2">
    <location>
        <begin position="100"/>
        <end position="125"/>
    </location>
</feature>
<keyword evidence="4" id="KW-1185">Reference proteome</keyword>
<accession>A0A8C3C6L9</accession>
<feature type="compositionally biased region" description="Basic and acidic residues" evidence="2">
    <location>
        <begin position="143"/>
        <end position="152"/>
    </location>
</feature>
<dbReference type="PANTHER" id="PTHR14429:SF20">
    <property type="entry name" value="FIBROSIN-1-LIKE PROTEIN"/>
    <property type="match status" value="1"/>
</dbReference>
<dbReference type="Proteomes" id="UP000694556">
    <property type="component" value="Chromosome 16"/>
</dbReference>
<protein>
    <submittedName>
        <fullName evidence="3">Fibrosin like 1</fullName>
    </submittedName>
</protein>
<reference evidence="3" key="1">
    <citation type="submission" date="2018-09" db="EMBL/GenBank/DDBJ databases">
        <title>Common duck and Muscovy duck high density SNP chip.</title>
        <authorList>
            <person name="Vignal A."/>
            <person name="Thebault N."/>
            <person name="Warren W.C."/>
        </authorList>
    </citation>
    <scope>NUCLEOTIDE SEQUENCE [LARGE SCALE GENOMIC DNA]</scope>
</reference>
<reference evidence="3" key="2">
    <citation type="submission" date="2025-08" db="UniProtKB">
        <authorList>
            <consortium name="Ensembl"/>
        </authorList>
    </citation>
    <scope>IDENTIFICATION</scope>
</reference>
<sequence>MDGKIRQSRRSRSQRDRVRRREAAARDPRNQSPSSGSEKEPSPGKENGGGQNCTAPRGPPPAARTARPPRRRRRESSSQEEDLIDGFAIASFNTLEALEKDMSLKPQERKEKWERHPGKKPRESENCVSAEPSENGHNNDAGSSEREAERGKERVKKKLPLKLTKQMKVPTSRSGRNSEEDSIREATSSQRSSSRDRLSDSSAQSLSGRGYSCDSESDVDDKTSTELELTRIRSALITSKASVGSEKLFSPAANKGPTLNDKPEAKAANVPKVSGLERSRELSTDVPFALPIPSPQPVAAVVTSTSSAPTSSARASPLLKKEPVISAPAPPRLTPQPQPRPQSQPQPRPQSQPQLIPELRTQPPSHIPPPLNYQVHHQVAHNGLNNISRSSSASSATSISLPKHLPLSPQIPPHHSSGPALPLSISNLATSHFSLRSQTQHQHHPAMFATPPTLPPPPALPTNSLVIPGHPADTSLLISFNQPIMYCQPHSGILIGTLSQASLLPPPMSPHVENHHSMTCRNRECQITNCSGKS</sequence>
<feature type="compositionally biased region" description="Low complexity" evidence="2">
    <location>
        <begin position="387"/>
        <end position="400"/>
    </location>
</feature>
<keyword evidence="1" id="KW-0597">Phosphoprotein</keyword>
<evidence type="ECO:0000256" key="1">
    <source>
        <dbReference type="ARBA" id="ARBA00022553"/>
    </source>
</evidence>
<dbReference type="InterPro" id="IPR023246">
    <property type="entry name" value="AUTS2"/>
</dbReference>
<feature type="compositionally biased region" description="Basic and acidic residues" evidence="2">
    <location>
        <begin position="13"/>
        <end position="29"/>
    </location>
</feature>
<dbReference type="PANTHER" id="PTHR14429">
    <property type="entry name" value="FIBROSIN FAMILY MEMBER"/>
    <property type="match status" value="1"/>
</dbReference>
<reference evidence="3" key="3">
    <citation type="submission" date="2025-09" db="UniProtKB">
        <authorList>
            <consortium name="Ensembl"/>
        </authorList>
    </citation>
    <scope>IDENTIFICATION</scope>
</reference>
<evidence type="ECO:0000313" key="4">
    <source>
        <dbReference type="Proteomes" id="UP000694556"/>
    </source>
</evidence>
<evidence type="ECO:0000256" key="2">
    <source>
        <dbReference type="SAM" id="MobiDB-lite"/>
    </source>
</evidence>